<feature type="domain" description="Glutamine amidotransferase type-2" evidence="16">
    <location>
        <begin position="41"/>
        <end position="427"/>
    </location>
</feature>
<keyword evidence="13" id="KW-0003">3Fe-4S</keyword>
<evidence type="ECO:0000256" key="10">
    <source>
        <dbReference type="ARBA" id="ARBA00023004"/>
    </source>
</evidence>
<dbReference type="Pfam" id="PF01493">
    <property type="entry name" value="GXGXG"/>
    <property type="match status" value="1"/>
</dbReference>
<dbReference type="Gene3D" id="3.20.20.70">
    <property type="entry name" value="Aldolase class I"/>
    <property type="match status" value="2"/>
</dbReference>
<evidence type="ECO:0000256" key="7">
    <source>
        <dbReference type="ARBA" id="ARBA00022723"/>
    </source>
</evidence>
<proteinExistence type="inferred from homology"/>
<dbReference type="NCBIfam" id="NF008730">
    <property type="entry name" value="PRK11750.1"/>
    <property type="match status" value="1"/>
</dbReference>
<dbReference type="InterPro" id="IPR006982">
    <property type="entry name" value="Glu_synth_centr_N"/>
</dbReference>
<evidence type="ECO:0000256" key="9">
    <source>
        <dbReference type="ARBA" id="ARBA00023002"/>
    </source>
</evidence>
<evidence type="ECO:0000256" key="6">
    <source>
        <dbReference type="ARBA" id="ARBA00022643"/>
    </source>
</evidence>
<protein>
    <submittedName>
        <fullName evidence="17">Glutamate synthase large subunit</fullName>
        <ecNumber evidence="17">1.4.1.13</ecNumber>
    </submittedName>
</protein>
<keyword evidence="4" id="KW-0028">Amino-acid biosynthesis</keyword>
<evidence type="ECO:0000256" key="13">
    <source>
        <dbReference type="ARBA" id="ARBA00023291"/>
    </source>
</evidence>
<evidence type="ECO:0000256" key="15">
    <source>
        <dbReference type="SAM" id="MobiDB-lite"/>
    </source>
</evidence>
<keyword evidence="12" id="KW-0314">Glutamate biosynthesis</keyword>
<organism evidence="17 18">
    <name type="scientific">Streptomyces catenulae</name>
    <dbReference type="NCBI Taxonomy" id="66875"/>
    <lineage>
        <taxon>Bacteria</taxon>
        <taxon>Bacillati</taxon>
        <taxon>Actinomycetota</taxon>
        <taxon>Actinomycetes</taxon>
        <taxon>Kitasatosporales</taxon>
        <taxon>Streptomycetaceae</taxon>
        <taxon>Streptomyces</taxon>
    </lineage>
</organism>
<keyword evidence="9 17" id="KW-0560">Oxidoreductase</keyword>
<dbReference type="SUPFAM" id="SSF51395">
    <property type="entry name" value="FMN-linked oxidoreductases"/>
    <property type="match status" value="1"/>
</dbReference>
<dbReference type="PANTHER" id="PTHR11938">
    <property type="entry name" value="FAD NADPH DEHYDROGENASE/OXIDOREDUCTASE"/>
    <property type="match status" value="1"/>
</dbReference>
<feature type="region of interest" description="Disordered" evidence="15">
    <location>
        <begin position="1"/>
        <end position="35"/>
    </location>
</feature>
<dbReference type="PANTHER" id="PTHR11938:SF133">
    <property type="entry name" value="GLUTAMATE SYNTHASE (NADH)"/>
    <property type="match status" value="1"/>
</dbReference>
<keyword evidence="8" id="KW-0315">Glutamine amidotransferase</keyword>
<dbReference type="SUPFAM" id="SSF69336">
    <property type="entry name" value="Alpha subunit of glutamate synthase, C-terminal domain"/>
    <property type="match status" value="1"/>
</dbReference>
<evidence type="ECO:0000256" key="8">
    <source>
        <dbReference type="ARBA" id="ARBA00022962"/>
    </source>
</evidence>
<evidence type="ECO:0000256" key="4">
    <source>
        <dbReference type="ARBA" id="ARBA00022605"/>
    </source>
</evidence>
<dbReference type="InterPro" id="IPR013785">
    <property type="entry name" value="Aldolase_TIM"/>
</dbReference>
<evidence type="ECO:0000256" key="5">
    <source>
        <dbReference type="ARBA" id="ARBA00022630"/>
    </source>
</evidence>
<dbReference type="InterPro" id="IPR050711">
    <property type="entry name" value="ET-N_metabolism_enzyme"/>
</dbReference>
<evidence type="ECO:0000259" key="16">
    <source>
        <dbReference type="PROSITE" id="PS51278"/>
    </source>
</evidence>
<evidence type="ECO:0000256" key="2">
    <source>
        <dbReference type="ARBA" id="ARBA00001927"/>
    </source>
</evidence>
<sequence length="1535" mass="164323">MRSASTHSAATAGATRAAWSPMDGRPAPQGMYDPRNEHDACGVGFVATLTGEPGHALVEQALTVLTNLEHRGATGSEPDSGDGAGILLQVPDAFLREEVTFDLPEAGGYAVGIAFLPAEAQQAAAAVSQIETIAAEEGLTVLGWRVVPVAPALLGNGARATMPAFSQLFVSDGESTGLALDRKAFALRKRAERETGVYFPSLSARTLVYKGMLTTGQLEPFFPDLSDRRFASAIALVHSRFSTNTFPSWPLAHPYRFVAHNGEINTVKGNRNWMRARESQLASRLFGDLDVDRLFPVCTPDASDSASFDEVLELLHLGGRSLPHAVLMMVPEAWENSPSMDPARRAFYRYHSTMMEPWDGPACVTFTDGTQVGAVLDRNGLRPGRYWVTDDGLVVLSSEVGVLDIDPAKVVRKGRLQPGRMFLVDTAEHRIIEDDEIKAELAGAHPYQEWLDEGLIDLADLPEREHIVHTHASVTRRQQTFGYTEEELRVLLAPMANSGAEPIGSMGTDSPIAALSARPRLLFDYFTQLFAQVTNPPLDAIREELVTSLISSLGPSGNLLEPTADSCRSVTLPFPVIDNDELAKLIHINADGDMPGMKAVTLSGLYRVGGGGEALAARLAEICAEAATAIEAGARLIVLSDRHSDAEHAPIPSLLLTSAVHHHLIRTKQRTQVGLLVEAGDVREVHHVALLIGYGAAAVNPYLAMESVEDLVRAGTFLPAGTDPEAAIRNLIKALGKGVLKVMSKMGISTVASYRGAQVFEAVGLDDAFVDTYFHGTATKIGGAGLDIVAEEVAARHAKAYPASGIAASHRALEIGGEYQWRREGEPHLFDPDTVFRLQHSTRARRYDIFKQYTDRVNEQSERLMTLRGLFGLKADRPAVPIDEVEPASELVKRFSTGAMSYGSISQEAHETLAIAMNRLGGKSNTGEGGEDPERLYDPARRSSIKQVASGRFGVTSEYLVNADDIQIKMAQGAKPGEGGQLPGHKVYPWVAKTRHSTPGVGLISPPPHHDIYSIEDLAQLIHDLKNANPAARIHVKLVSEVGVGTVAAGVSKAHADVVLISGHDGGTGASPLTSLKHAGGPWELGLAEAQQTLLLNGLRDRIVVQTDGQLKTGRDVVIAALLGAEEFGFATAPLVVSGCVMMRVCHLDTCPVGIATQNPVLRERFSGKAEYVVNFFEFIAEEVRELLAELGFYTLDEAIGHAELLDTTRAVDHWKAQGLDLAPLLHVPELPEGAVRHQATGQDHGLAKALDNELIRLAADALSAETAEEAQPVRAQLAIRNINRTVGTMLGHEVTKKFGGAGLPDDTVDLTFTGSAGQSFGAFLPRGVTLRLEGDANDYVGKGLSGGRIVVRPDRGADHLAEYSTIAGNTLAYGATGGELYLRGRVGERFCVRNSGATVVSEGVGDHGCEYMTGGSAVVLGETGRNFAAGMSGGSAYVVDLDPAHVNKELAGAVRPLDDTDKEWLRTVVRRHQEETGSTVAAKLLADWDAAAARFSKVVPPTYQAVLAAKEAAEQAGLSESETHEKMMEAATHG</sequence>
<dbReference type="CDD" id="cd02808">
    <property type="entry name" value="GltS_FMN"/>
    <property type="match status" value="1"/>
</dbReference>
<dbReference type="Proteomes" id="UP001550853">
    <property type="component" value="Unassembled WGS sequence"/>
</dbReference>
<dbReference type="SUPFAM" id="SSF56235">
    <property type="entry name" value="N-terminal nucleophile aminohydrolases (Ntn hydrolases)"/>
    <property type="match status" value="1"/>
</dbReference>
<dbReference type="RefSeq" id="WP_051739437.1">
    <property type="nucleotide sequence ID" value="NZ_JBEZVI010000017.1"/>
</dbReference>
<keyword evidence="5" id="KW-0285">Flavoprotein</keyword>
<comment type="pathway">
    <text evidence="14">Amino-acid biosynthesis.</text>
</comment>
<evidence type="ECO:0000256" key="11">
    <source>
        <dbReference type="ARBA" id="ARBA00023014"/>
    </source>
</evidence>
<dbReference type="CDD" id="cd00982">
    <property type="entry name" value="gltB_C"/>
    <property type="match status" value="1"/>
</dbReference>
<dbReference type="Pfam" id="PF01645">
    <property type="entry name" value="Glu_synthase"/>
    <property type="match status" value="1"/>
</dbReference>
<dbReference type="PROSITE" id="PS51278">
    <property type="entry name" value="GATASE_TYPE_2"/>
    <property type="match status" value="1"/>
</dbReference>
<comment type="similarity">
    <text evidence="3">Belongs to the glutamate synthase family.</text>
</comment>
<comment type="caution">
    <text evidence="17">The sequence shown here is derived from an EMBL/GenBank/DDBJ whole genome shotgun (WGS) entry which is preliminary data.</text>
</comment>
<name>A0ABV2Z3D9_9ACTN</name>
<dbReference type="Gene3D" id="3.60.20.10">
    <property type="entry name" value="Glutamine Phosphoribosylpyrophosphate, subunit 1, domain 1"/>
    <property type="match status" value="1"/>
</dbReference>
<accession>A0ABV2Z3D9</accession>
<keyword evidence="10" id="KW-0408">Iron</keyword>
<evidence type="ECO:0000313" key="17">
    <source>
        <dbReference type="EMBL" id="MEU3712513.1"/>
    </source>
</evidence>
<gene>
    <name evidence="17" type="primary">gltB</name>
    <name evidence="17" type="ORF">AB0E61_20765</name>
</gene>
<dbReference type="EC" id="1.4.1.13" evidence="17"/>
<dbReference type="InterPro" id="IPR036485">
    <property type="entry name" value="Glu_synth_asu_C_sf"/>
</dbReference>
<reference evidence="17 18" key="1">
    <citation type="submission" date="2024-06" db="EMBL/GenBank/DDBJ databases">
        <title>The Natural Products Discovery Center: Release of the First 8490 Sequenced Strains for Exploring Actinobacteria Biosynthetic Diversity.</title>
        <authorList>
            <person name="Kalkreuter E."/>
            <person name="Kautsar S.A."/>
            <person name="Yang D."/>
            <person name="Bader C.D."/>
            <person name="Teijaro C.N."/>
            <person name="Fluegel L."/>
            <person name="Davis C.M."/>
            <person name="Simpson J.R."/>
            <person name="Lauterbach L."/>
            <person name="Steele A.D."/>
            <person name="Gui C."/>
            <person name="Meng S."/>
            <person name="Li G."/>
            <person name="Viehrig K."/>
            <person name="Ye F."/>
            <person name="Su P."/>
            <person name="Kiefer A.F."/>
            <person name="Nichols A."/>
            <person name="Cepeda A.J."/>
            <person name="Yan W."/>
            <person name="Fan B."/>
            <person name="Jiang Y."/>
            <person name="Adhikari A."/>
            <person name="Zheng C.-J."/>
            <person name="Schuster L."/>
            <person name="Cowan T.M."/>
            <person name="Smanski M.J."/>
            <person name="Chevrette M.G."/>
            <person name="De Carvalho L.P.S."/>
            <person name="Shen B."/>
        </authorList>
    </citation>
    <scope>NUCLEOTIDE SEQUENCE [LARGE SCALE GENOMIC DNA]</scope>
    <source>
        <strain evidence="17 18">NPDC033039</strain>
    </source>
</reference>
<keyword evidence="6" id="KW-0288">FMN</keyword>
<comment type="cofactor">
    <cofactor evidence="2">
        <name>[3Fe-4S] cluster</name>
        <dbReference type="ChEBI" id="CHEBI:21137"/>
    </cofactor>
</comment>
<dbReference type="InterPro" id="IPR017932">
    <property type="entry name" value="GATase_2_dom"/>
</dbReference>
<dbReference type="InterPro" id="IPR029055">
    <property type="entry name" value="Ntn_hydrolases_N"/>
</dbReference>
<dbReference type="InterPro" id="IPR002932">
    <property type="entry name" value="Glu_synthdom"/>
</dbReference>
<dbReference type="EMBL" id="JBEZVI010000017">
    <property type="protein sequence ID" value="MEU3712513.1"/>
    <property type="molecule type" value="Genomic_DNA"/>
</dbReference>
<dbReference type="Gene3D" id="2.160.20.60">
    <property type="entry name" value="Glutamate synthase, alpha subunit, C-terminal domain"/>
    <property type="match status" value="1"/>
</dbReference>
<dbReference type="Pfam" id="PF04898">
    <property type="entry name" value="Glu_syn_central"/>
    <property type="match status" value="1"/>
</dbReference>
<evidence type="ECO:0000256" key="12">
    <source>
        <dbReference type="ARBA" id="ARBA00023164"/>
    </source>
</evidence>
<dbReference type="CDD" id="cd00713">
    <property type="entry name" value="GltS"/>
    <property type="match status" value="1"/>
</dbReference>
<dbReference type="InterPro" id="IPR002489">
    <property type="entry name" value="Glu_synth_asu_C"/>
</dbReference>
<evidence type="ECO:0000256" key="1">
    <source>
        <dbReference type="ARBA" id="ARBA00001917"/>
    </source>
</evidence>
<keyword evidence="11" id="KW-0411">Iron-sulfur</keyword>
<keyword evidence="7" id="KW-0479">Metal-binding</keyword>
<comment type="cofactor">
    <cofactor evidence="1">
        <name>FMN</name>
        <dbReference type="ChEBI" id="CHEBI:58210"/>
    </cofactor>
</comment>
<dbReference type="GO" id="GO:0004355">
    <property type="term" value="F:glutamate synthase (NADPH) activity"/>
    <property type="evidence" value="ECO:0007669"/>
    <property type="project" value="UniProtKB-EC"/>
</dbReference>
<keyword evidence="18" id="KW-1185">Reference proteome</keyword>
<evidence type="ECO:0000313" key="18">
    <source>
        <dbReference type="Proteomes" id="UP001550853"/>
    </source>
</evidence>
<feature type="compositionally biased region" description="Low complexity" evidence="15">
    <location>
        <begin position="1"/>
        <end position="18"/>
    </location>
</feature>
<evidence type="ECO:0000256" key="3">
    <source>
        <dbReference type="ARBA" id="ARBA00009716"/>
    </source>
</evidence>
<dbReference type="Pfam" id="PF00310">
    <property type="entry name" value="GATase_2"/>
    <property type="match status" value="1"/>
</dbReference>
<evidence type="ECO:0000256" key="14">
    <source>
        <dbReference type="ARBA" id="ARBA00029440"/>
    </source>
</evidence>